<evidence type="ECO:0000256" key="1">
    <source>
        <dbReference type="SAM" id="MobiDB-lite"/>
    </source>
</evidence>
<keyword evidence="3" id="KW-1185">Reference proteome</keyword>
<dbReference type="Proteomes" id="UP001234585">
    <property type="component" value="Chromosome"/>
</dbReference>
<accession>A0AA50H6Y9</accession>
<dbReference type="AlphaFoldDB" id="A0AA50H6Y9"/>
<sequence length="85" mass="8624">MAHNQTENLFDGLVEILPPHRCGKAVPKAAACICCGRADQAIDDDGCGICDACIGAPAGPGVSPLTTADITRSDPSLGEKTTRSG</sequence>
<gene>
    <name evidence="2" type="ORF">Q9313_00030</name>
</gene>
<dbReference type="EMBL" id="CP132302">
    <property type="protein sequence ID" value="WLR97457.1"/>
    <property type="molecule type" value="Genomic_DNA"/>
</dbReference>
<protein>
    <submittedName>
        <fullName evidence="2">Uncharacterized protein</fullName>
    </submittedName>
</protein>
<proteinExistence type="predicted"/>
<evidence type="ECO:0000313" key="2">
    <source>
        <dbReference type="EMBL" id="WLR97457.1"/>
    </source>
</evidence>
<feature type="region of interest" description="Disordered" evidence="1">
    <location>
        <begin position="64"/>
        <end position="85"/>
    </location>
</feature>
<organism evidence="2 3">
    <name type="scientific">Shinella sumterensis</name>
    <dbReference type="NCBI Taxonomy" id="1967501"/>
    <lineage>
        <taxon>Bacteria</taxon>
        <taxon>Pseudomonadati</taxon>
        <taxon>Pseudomonadota</taxon>
        <taxon>Alphaproteobacteria</taxon>
        <taxon>Hyphomicrobiales</taxon>
        <taxon>Rhizobiaceae</taxon>
        <taxon>Shinella</taxon>
    </lineage>
</organism>
<reference evidence="2 3" key="1">
    <citation type="submission" date="2023-08" db="EMBL/GenBank/DDBJ databases">
        <title>Pathogen: clinical or host-associated sample.</title>
        <authorList>
            <person name="Hergert J."/>
            <person name="Casey R."/>
            <person name="Wagner J."/>
            <person name="Young E.L."/>
            <person name="Oakeson K.F."/>
        </authorList>
    </citation>
    <scope>NUCLEOTIDE SEQUENCE [LARGE SCALE GENOMIC DNA]</scope>
    <source>
        <strain evidence="2 3">1760953</strain>
    </source>
</reference>
<dbReference type="RefSeq" id="WP_306037408.1">
    <property type="nucleotide sequence ID" value="NZ_CP132302.1"/>
</dbReference>
<evidence type="ECO:0000313" key="3">
    <source>
        <dbReference type="Proteomes" id="UP001234585"/>
    </source>
</evidence>
<name>A0AA50H6Y9_9HYPH</name>
<feature type="compositionally biased region" description="Polar residues" evidence="1">
    <location>
        <begin position="64"/>
        <end position="74"/>
    </location>
</feature>